<dbReference type="Gene3D" id="1.10.10.10">
    <property type="entry name" value="Winged helix-like DNA-binding domain superfamily/Winged helix DNA-binding domain"/>
    <property type="match status" value="1"/>
</dbReference>
<reference evidence="6 7" key="2">
    <citation type="submission" date="2019-01" db="EMBL/GenBank/DDBJ databases">
        <title>Motilimonas pumilus sp. nov., isolated from the gut of sea cucumber (Apostichopus japonicus).</title>
        <authorList>
            <person name="Wang F.-Q."/>
            <person name="Ren L.-H."/>
            <person name="Lin Y.-W."/>
            <person name="Sun G.-H."/>
            <person name="Du Z.-J."/>
            <person name="Zhao J.-X."/>
            <person name="Liu X.-J."/>
            <person name="Liu L.-J."/>
        </authorList>
    </citation>
    <scope>NUCLEOTIDE SEQUENCE [LARGE SCALE GENOMIC DNA]</scope>
    <source>
        <strain evidence="6 7">PLHSC7-2</strain>
    </source>
</reference>
<dbReference type="InterPro" id="IPR036390">
    <property type="entry name" value="WH_DNA-bd_sf"/>
</dbReference>
<reference evidence="6 7" key="1">
    <citation type="submission" date="2018-09" db="EMBL/GenBank/DDBJ databases">
        <authorList>
            <person name="Wang F."/>
        </authorList>
    </citation>
    <scope>NUCLEOTIDE SEQUENCE [LARGE SCALE GENOMIC DNA]</scope>
    <source>
        <strain evidence="6 7">PLHSC7-2</strain>
    </source>
</reference>
<dbReference type="CDD" id="cd05466">
    <property type="entry name" value="PBP2_LTTR_substrate"/>
    <property type="match status" value="1"/>
</dbReference>
<dbReference type="InterPro" id="IPR036388">
    <property type="entry name" value="WH-like_DNA-bd_sf"/>
</dbReference>
<dbReference type="Pfam" id="PF03466">
    <property type="entry name" value="LysR_substrate"/>
    <property type="match status" value="1"/>
</dbReference>
<dbReference type="PROSITE" id="PS50931">
    <property type="entry name" value="HTH_LYSR"/>
    <property type="match status" value="1"/>
</dbReference>
<organism evidence="6 7">
    <name type="scientific">Motilimonas pumila</name>
    <dbReference type="NCBI Taxonomy" id="2303987"/>
    <lineage>
        <taxon>Bacteria</taxon>
        <taxon>Pseudomonadati</taxon>
        <taxon>Pseudomonadota</taxon>
        <taxon>Gammaproteobacteria</taxon>
        <taxon>Alteromonadales</taxon>
        <taxon>Alteromonadales genera incertae sedis</taxon>
        <taxon>Motilimonas</taxon>
    </lineage>
</organism>
<accession>A0A418YIN1</accession>
<dbReference type="EMBL" id="QZCH01000002">
    <property type="protein sequence ID" value="RJG50506.1"/>
    <property type="molecule type" value="Genomic_DNA"/>
</dbReference>
<feature type="domain" description="HTH lysR-type" evidence="5">
    <location>
        <begin position="2"/>
        <end position="59"/>
    </location>
</feature>
<dbReference type="SUPFAM" id="SSF53850">
    <property type="entry name" value="Periplasmic binding protein-like II"/>
    <property type="match status" value="1"/>
</dbReference>
<evidence type="ECO:0000313" key="6">
    <source>
        <dbReference type="EMBL" id="RJG50506.1"/>
    </source>
</evidence>
<dbReference type="OrthoDB" id="196624at2"/>
<dbReference type="InterPro" id="IPR005119">
    <property type="entry name" value="LysR_subst-bd"/>
</dbReference>
<sequence>MLNLEQISAFIAAADKGSFSAAARYLGKSQSSISIALNNLEVGLGIRLFDRSSKYPTLTEQGMRTYTQAKNLLRQVKRIQHYAQSALNQVEDTLHIALDPLVPMLLVERALDKMAQAFPYTQVKISKSYGQQLTDAVLNDNAQLGLHLTEKGVPDNLDFLVISQIEWVYVCSPDSKLADMAKIDQDTLMTHRQIACASMLENPVLKDLGKLSQEVWQTSDQDDLIRLVEQGLGWAFLPKTMALERQAGGTLIAFEPEFQHAPMFYAADLIWKANQQQGPAMRYFISLLSERLAR</sequence>
<dbReference type="Pfam" id="PF00126">
    <property type="entry name" value="HTH_1"/>
    <property type="match status" value="1"/>
</dbReference>
<dbReference type="FunFam" id="1.10.10.10:FF:000001">
    <property type="entry name" value="LysR family transcriptional regulator"/>
    <property type="match status" value="1"/>
</dbReference>
<proteinExistence type="inferred from homology"/>
<comment type="similarity">
    <text evidence="1">Belongs to the LysR transcriptional regulatory family.</text>
</comment>
<evidence type="ECO:0000256" key="4">
    <source>
        <dbReference type="ARBA" id="ARBA00023163"/>
    </source>
</evidence>
<evidence type="ECO:0000259" key="5">
    <source>
        <dbReference type="PROSITE" id="PS50931"/>
    </source>
</evidence>
<dbReference type="RefSeq" id="WP_119909308.1">
    <property type="nucleotide sequence ID" value="NZ_QZCH01000002.1"/>
</dbReference>
<protein>
    <submittedName>
        <fullName evidence="6">LysR family transcriptional regulator</fullName>
    </submittedName>
</protein>
<evidence type="ECO:0000256" key="1">
    <source>
        <dbReference type="ARBA" id="ARBA00009437"/>
    </source>
</evidence>
<keyword evidence="4" id="KW-0804">Transcription</keyword>
<evidence type="ECO:0000313" key="7">
    <source>
        <dbReference type="Proteomes" id="UP000283255"/>
    </source>
</evidence>
<comment type="caution">
    <text evidence="6">The sequence shown here is derived from an EMBL/GenBank/DDBJ whole genome shotgun (WGS) entry which is preliminary data.</text>
</comment>
<name>A0A418YIN1_9GAMM</name>
<dbReference type="Proteomes" id="UP000283255">
    <property type="component" value="Unassembled WGS sequence"/>
</dbReference>
<dbReference type="GO" id="GO:0003700">
    <property type="term" value="F:DNA-binding transcription factor activity"/>
    <property type="evidence" value="ECO:0007669"/>
    <property type="project" value="InterPro"/>
</dbReference>
<dbReference type="PANTHER" id="PTHR30126">
    <property type="entry name" value="HTH-TYPE TRANSCRIPTIONAL REGULATOR"/>
    <property type="match status" value="1"/>
</dbReference>
<gene>
    <name evidence="6" type="ORF">D1Z90_03225</name>
</gene>
<evidence type="ECO:0000256" key="3">
    <source>
        <dbReference type="ARBA" id="ARBA00023125"/>
    </source>
</evidence>
<keyword evidence="7" id="KW-1185">Reference proteome</keyword>
<dbReference type="SUPFAM" id="SSF46785">
    <property type="entry name" value="Winged helix' DNA-binding domain"/>
    <property type="match status" value="1"/>
</dbReference>
<dbReference type="GO" id="GO:0000976">
    <property type="term" value="F:transcription cis-regulatory region binding"/>
    <property type="evidence" value="ECO:0007669"/>
    <property type="project" value="TreeGrafter"/>
</dbReference>
<keyword evidence="3" id="KW-0238">DNA-binding</keyword>
<keyword evidence="2" id="KW-0805">Transcription regulation</keyword>
<dbReference type="PANTHER" id="PTHR30126:SF91">
    <property type="entry name" value="LYSR FAMILY TRANSCRIPTIONAL REGULATOR"/>
    <property type="match status" value="1"/>
</dbReference>
<dbReference type="AlphaFoldDB" id="A0A418YIN1"/>
<dbReference type="PRINTS" id="PR00039">
    <property type="entry name" value="HTHLYSR"/>
</dbReference>
<dbReference type="InterPro" id="IPR000847">
    <property type="entry name" value="LysR_HTH_N"/>
</dbReference>
<evidence type="ECO:0000256" key="2">
    <source>
        <dbReference type="ARBA" id="ARBA00023015"/>
    </source>
</evidence>
<dbReference type="Gene3D" id="3.40.190.290">
    <property type="match status" value="1"/>
</dbReference>